<dbReference type="PANTHER" id="PTHR11360:SF315">
    <property type="entry name" value="TRANSPORTER MCH2-RELATED"/>
    <property type="match status" value="1"/>
</dbReference>
<feature type="transmembrane region" description="Helical" evidence="3">
    <location>
        <begin position="113"/>
        <end position="132"/>
    </location>
</feature>
<dbReference type="InterPro" id="IPR050327">
    <property type="entry name" value="Proton-linked_MCT"/>
</dbReference>
<keyword evidence="5" id="KW-1185">Reference proteome</keyword>
<feature type="transmembrane region" description="Helical" evidence="3">
    <location>
        <begin position="169"/>
        <end position="189"/>
    </location>
</feature>
<protein>
    <submittedName>
        <fullName evidence="4">Transporter MCH2</fullName>
    </submittedName>
</protein>
<accession>A0ABX6ENV9</accession>
<feature type="transmembrane region" description="Helical" evidence="3">
    <location>
        <begin position="248"/>
        <end position="271"/>
    </location>
</feature>
<sequence>MKSGNCEIVKSEPSISSKESLNLIDSEDDYNKIPVPDGGYGWVVVFSSFIFNFCTYGATAGYSAYLSYYMSSDKYQTGSDLDYAAIGGLSFGVGLVLAPLINFMLIKTSVKKVLLLGIVVQNGSVLLAAYSTKLWQVYLTQGVGISFGIGAICFPNTNIVAPWFREKRSLALGISAGGAGLGGIVFNLSMQKIIDGQNVRWALLAQCIICSVLSAIALILVKTRKDEIEKYAVVQYKIIEWEMFKYPVVWLLLLWVCLTMLGYVIQVFSLYSFTVSLGYSSHQGSVVSSMISLGALVGRPMVGFLSDKFGPVTTAMFCHLIVGILCYAMWIPCRKYGNVIVFALLEGMLMGTIWPILTSIITRLVGLPKLESVYSAVWIFIGSCSIVSPVIGLELKKNHYKKGENAYLYTAIYAGTAYICAAVSLCFIRGLLVARDKISEKEKTGDDDGELHFRPSLKETIQGIFTWRKLYRKV</sequence>
<feature type="transmembrane region" description="Helical" evidence="3">
    <location>
        <begin position="309"/>
        <end position="330"/>
    </location>
</feature>
<feature type="transmembrane region" description="Helical" evidence="3">
    <location>
        <begin position="411"/>
        <end position="434"/>
    </location>
</feature>
<dbReference type="Pfam" id="PF07690">
    <property type="entry name" value="MFS_1"/>
    <property type="match status" value="1"/>
</dbReference>
<feature type="transmembrane region" description="Helical" evidence="3">
    <location>
        <begin position="40"/>
        <end position="63"/>
    </location>
</feature>
<dbReference type="InterPro" id="IPR011701">
    <property type="entry name" value="MFS"/>
</dbReference>
<dbReference type="EMBL" id="CP015054">
    <property type="protein sequence ID" value="QGN13924.1"/>
    <property type="molecule type" value="Genomic_DNA"/>
</dbReference>
<keyword evidence="3" id="KW-0812">Transmembrane</keyword>
<comment type="similarity">
    <text evidence="2">Belongs to the major facilitator superfamily. Monocarboxylate porter (TC 2.A.1.13) family.</text>
</comment>
<feature type="transmembrane region" description="Helical" evidence="3">
    <location>
        <begin position="83"/>
        <end position="106"/>
    </location>
</feature>
<proteinExistence type="inferred from homology"/>
<feature type="transmembrane region" description="Helical" evidence="3">
    <location>
        <begin position="201"/>
        <end position="221"/>
    </location>
</feature>
<dbReference type="InterPro" id="IPR036259">
    <property type="entry name" value="MFS_trans_sf"/>
</dbReference>
<keyword evidence="3" id="KW-1133">Transmembrane helix</keyword>
<feature type="transmembrane region" description="Helical" evidence="3">
    <location>
        <begin position="336"/>
        <end position="361"/>
    </location>
</feature>
<dbReference type="Gene3D" id="1.20.1250.20">
    <property type="entry name" value="MFS general substrate transporter like domains"/>
    <property type="match status" value="2"/>
</dbReference>
<feature type="transmembrane region" description="Helical" evidence="3">
    <location>
        <begin position="138"/>
        <end position="157"/>
    </location>
</feature>
<dbReference type="PANTHER" id="PTHR11360">
    <property type="entry name" value="MONOCARBOXYLATE TRANSPORTER"/>
    <property type="match status" value="1"/>
</dbReference>
<keyword evidence="3" id="KW-0472">Membrane</keyword>
<evidence type="ECO:0000256" key="2">
    <source>
        <dbReference type="ARBA" id="ARBA00006727"/>
    </source>
</evidence>
<dbReference type="SUPFAM" id="SSF103473">
    <property type="entry name" value="MFS general substrate transporter"/>
    <property type="match status" value="1"/>
</dbReference>
<evidence type="ECO:0000313" key="4">
    <source>
        <dbReference type="EMBL" id="QGN13924.1"/>
    </source>
</evidence>
<comment type="subcellular location">
    <subcellularLocation>
        <location evidence="1">Membrane</location>
        <topology evidence="1">Multi-pass membrane protein</topology>
    </subcellularLocation>
</comment>
<reference evidence="4 5" key="1">
    <citation type="submission" date="2016-03" db="EMBL/GenBank/DDBJ databases">
        <title>How can Kluyveromyces marxianus grow so fast - potential evolutionary course in Saccharomyces Complex revealed by comparative genomics.</title>
        <authorList>
            <person name="Mo W."/>
            <person name="Lu W."/>
            <person name="Yang X."/>
            <person name="Qi J."/>
            <person name="Lv H."/>
        </authorList>
    </citation>
    <scope>NUCLEOTIDE SEQUENCE [LARGE SCALE GENOMIC DNA]</scope>
    <source>
        <strain evidence="4 5">FIM1</strain>
    </source>
</reference>
<gene>
    <name evidence="4" type="primary">MCH2</name>
    <name evidence="4" type="ORF">FIM1_572</name>
</gene>
<dbReference type="Proteomes" id="UP000422736">
    <property type="component" value="Chromosome 1"/>
</dbReference>
<name>A0ABX6ENV9_KLUMA</name>
<feature type="transmembrane region" description="Helical" evidence="3">
    <location>
        <begin position="373"/>
        <end position="391"/>
    </location>
</feature>
<evidence type="ECO:0000256" key="3">
    <source>
        <dbReference type="SAM" id="Phobius"/>
    </source>
</evidence>
<evidence type="ECO:0000256" key="1">
    <source>
        <dbReference type="ARBA" id="ARBA00004141"/>
    </source>
</evidence>
<evidence type="ECO:0000313" key="5">
    <source>
        <dbReference type="Proteomes" id="UP000422736"/>
    </source>
</evidence>
<organism evidence="4 5">
    <name type="scientific">Kluyveromyces marxianus</name>
    <name type="common">Yeast</name>
    <name type="synonym">Candida kefyr</name>
    <dbReference type="NCBI Taxonomy" id="4911"/>
    <lineage>
        <taxon>Eukaryota</taxon>
        <taxon>Fungi</taxon>
        <taxon>Dikarya</taxon>
        <taxon>Ascomycota</taxon>
        <taxon>Saccharomycotina</taxon>
        <taxon>Saccharomycetes</taxon>
        <taxon>Saccharomycetales</taxon>
        <taxon>Saccharomycetaceae</taxon>
        <taxon>Kluyveromyces</taxon>
    </lineage>
</organism>